<keyword evidence="2" id="KW-1185">Reference proteome</keyword>
<evidence type="ECO:0000313" key="3">
    <source>
        <dbReference type="WBParaSite" id="Hba_16783"/>
    </source>
</evidence>
<reference evidence="3" key="1">
    <citation type="submission" date="2016-11" db="UniProtKB">
        <authorList>
            <consortium name="WormBaseParasite"/>
        </authorList>
    </citation>
    <scope>IDENTIFICATION</scope>
</reference>
<name>A0A1I7XH20_HETBA</name>
<dbReference type="Proteomes" id="UP000095283">
    <property type="component" value="Unplaced"/>
</dbReference>
<organism evidence="2 3">
    <name type="scientific">Heterorhabditis bacteriophora</name>
    <name type="common">Entomopathogenic nematode worm</name>
    <dbReference type="NCBI Taxonomy" id="37862"/>
    <lineage>
        <taxon>Eukaryota</taxon>
        <taxon>Metazoa</taxon>
        <taxon>Ecdysozoa</taxon>
        <taxon>Nematoda</taxon>
        <taxon>Chromadorea</taxon>
        <taxon>Rhabditida</taxon>
        <taxon>Rhabditina</taxon>
        <taxon>Rhabditomorpha</taxon>
        <taxon>Strongyloidea</taxon>
        <taxon>Heterorhabditidae</taxon>
        <taxon>Heterorhabditis</taxon>
    </lineage>
</organism>
<keyword evidence="1" id="KW-0812">Transmembrane</keyword>
<evidence type="ECO:0000256" key="1">
    <source>
        <dbReference type="SAM" id="Phobius"/>
    </source>
</evidence>
<keyword evidence="1" id="KW-1133">Transmembrane helix</keyword>
<evidence type="ECO:0000313" key="2">
    <source>
        <dbReference type="Proteomes" id="UP000095283"/>
    </source>
</evidence>
<keyword evidence="1" id="KW-0472">Membrane</keyword>
<dbReference type="AlphaFoldDB" id="A0A1I7XH20"/>
<proteinExistence type="predicted"/>
<accession>A0A1I7XH20</accession>
<sequence length="111" mass="12786">MAGVKIFGMITYMLNRDNNWNLWRCQHKGEIIQPCIFNYVPTQHHTLYTSALLFCFHNVLVIVTLITMMPGSYCSSSVDSYNNVSKMPALISPIAYLNKRNGFQKHSDYAF</sequence>
<feature type="transmembrane region" description="Helical" evidence="1">
    <location>
        <begin position="47"/>
        <end position="67"/>
    </location>
</feature>
<dbReference type="WBParaSite" id="Hba_16783">
    <property type="protein sequence ID" value="Hba_16783"/>
    <property type="gene ID" value="Hba_16783"/>
</dbReference>
<protein>
    <submittedName>
        <fullName evidence="3">Transmembrane protein</fullName>
    </submittedName>
</protein>